<dbReference type="InterPro" id="IPR012549">
    <property type="entry name" value="EptA-like_N"/>
</dbReference>
<feature type="transmembrane region" description="Helical" evidence="8">
    <location>
        <begin position="75"/>
        <end position="96"/>
    </location>
</feature>
<dbReference type="InterPro" id="IPR017850">
    <property type="entry name" value="Alkaline_phosphatase_core_sf"/>
</dbReference>
<proteinExistence type="predicted"/>
<evidence type="ECO:0000313" key="11">
    <source>
        <dbReference type="EMBL" id="RDK96739.1"/>
    </source>
</evidence>
<evidence type="ECO:0000256" key="6">
    <source>
        <dbReference type="ARBA" id="ARBA00022989"/>
    </source>
</evidence>
<evidence type="ECO:0000256" key="5">
    <source>
        <dbReference type="ARBA" id="ARBA00022692"/>
    </source>
</evidence>
<name>A0A370R2S1_9GAMM</name>
<dbReference type="PANTHER" id="PTHR30443:SF0">
    <property type="entry name" value="PHOSPHOETHANOLAMINE TRANSFERASE EPTA"/>
    <property type="match status" value="1"/>
</dbReference>
<dbReference type="CDD" id="cd16017">
    <property type="entry name" value="LptA"/>
    <property type="match status" value="1"/>
</dbReference>
<feature type="transmembrane region" description="Helical" evidence="8">
    <location>
        <begin position="151"/>
        <end position="173"/>
    </location>
</feature>
<keyword evidence="5 8" id="KW-0812">Transmembrane</keyword>
<keyword evidence="6 8" id="KW-1133">Transmembrane helix</keyword>
<dbReference type="RefSeq" id="WP_115456531.1">
    <property type="nucleotide sequence ID" value="NZ_QRAP01000001.1"/>
</dbReference>
<dbReference type="GO" id="GO:0016776">
    <property type="term" value="F:phosphotransferase activity, phosphate group as acceptor"/>
    <property type="evidence" value="ECO:0007669"/>
    <property type="project" value="TreeGrafter"/>
</dbReference>
<dbReference type="Pfam" id="PF08019">
    <property type="entry name" value="EptA_B_N"/>
    <property type="match status" value="1"/>
</dbReference>
<evidence type="ECO:0000256" key="8">
    <source>
        <dbReference type="SAM" id="Phobius"/>
    </source>
</evidence>
<evidence type="ECO:0000256" key="1">
    <source>
        <dbReference type="ARBA" id="ARBA00004429"/>
    </source>
</evidence>
<evidence type="ECO:0000256" key="7">
    <source>
        <dbReference type="ARBA" id="ARBA00023136"/>
    </source>
</evidence>
<keyword evidence="4 11" id="KW-0808">Transferase</keyword>
<dbReference type="InterPro" id="IPR000917">
    <property type="entry name" value="Sulfatase_N"/>
</dbReference>
<organism evidence="11 12">
    <name type="scientific">Enterobacillus tribolii</name>
    <dbReference type="NCBI Taxonomy" id="1487935"/>
    <lineage>
        <taxon>Bacteria</taxon>
        <taxon>Pseudomonadati</taxon>
        <taxon>Pseudomonadota</taxon>
        <taxon>Gammaproteobacteria</taxon>
        <taxon>Enterobacterales</taxon>
        <taxon>Hafniaceae</taxon>
        <taxon>Enterobacillus</taxon>
    </lineage>
</organism>
<evidence type="ECO:0000259" key="9">
    <source>
        <dbReference type="Pfam" id="PF00884"/>
    </source>
</evidence>
<evidence type="ECO:0000313" key="12">
    <source>
        <dbReference type="Proteomes" id="UP000254848"/>
    </source>
</evidence>
<feature type="transmembrane region" description="Helical" evidence="8">
    <location>
        <begin position="45"/>
        <end position="63"/>
    </location>
</feature>
<feature type="transmembrane region" description="Helical" evidence="8">
    <location>
        <begin position="12"/>
        <end position="33"/>
    </location>
</feature>
<feature type="transmembrane region" description="Helical" evidence="8">
    <location>
        <begin position="116"/>
        <end position="139"/>
    </location>
</feature>
<dbReference type="Pfam" id="PF00884">
    <property type="entry name" value="Sulfatase"/>
    <property type="match status" value="1"/>
</dbReference>
<dbReference type="Gene3D" id="3.40.720.10">
    <property type="entry name" value="Alkaline Phosphatase, subunit A"/>
    <property type="match status" value="1"/>
</dbReference>
<sequence length="542" mass="60958">MRIVTPKASFLTLTILLALYFTLIPNLPILLHFQRILSALGEYKLGFVISIPVLLLAALNFVFTPFSFKVIFKPFFCLILVVSAFASYAMLKYQVIFDKGMIENILETNSAEADSYLNLSVILWIVFTGVLPALLLIRTRVTYGHNVLMRLGMRLLSMLISLLVIALIAALYYQDYASVGRNNRTLNLEIVPTNYLYSTVQYVHKTYFTQKMPFRKIGDDAALVQKAGQKPTLMVIVLGETARAQNQSLGGYERPTNAFTAKENNLVYFANVSSCGTATAISVPCMFSDMSRTQFDNNKAHNSEGLLDVLQKAGISAFWKDNDEGCKGACDRIPHELVPTDSDKTLCNGSVCYDQVLLNNLDDKIPADGKNKIIVLHLIGSHGPTYYKRYPPEFRTFTPDCPRSDIENCSQAQLVNTYDNTIRYTDYVVSQAIQKLKEYEKDYNTALYYVSDHGESLGEKGLYLHGTPYKFAPEEQTHVPMEIWMSQGYMQANGVNLDCLKQQGKTQAFSHDNLFHTVLAMMNVKTKEYDPSLDALAACRKP</sequence>
<reference evidence="11 12" key="1">
    <citation type="submission" date="2018-07" db="EMBL/GenBank/DDBJ databases">
        <title>Genomic Encyclopedia of Type Strains, Phase IV (KMG-IV): sequencing the most valuable type-strain genomes for metagenomic binning, comparative biology and taxonomic classification.</title>
        <authorList>
            <person name="Goeker M."/>
        </authorList>
    </citation>
    <scope>NUCLEOTIDE SEQUENCE [LARGE SCALE GENOMIC DNA]</scope>
    <source>
        <strain evidence="11 12">DSM 103736</strain>
    </source>
</reference>
<dbReference type="SUPFAM" id="SSF53649">
    <property type="entry name" value="Alkaline phosphatase-like"/>
    <property type="match status" value="1"/>
</dbReference>
<dbReference type="EMBL" id="QRAP01000001">
    <property type="protein sequence ID" value="RDK96739.1"/>
    <property type="molecule type" value="Genomic_DNA"/>
</dbReference>
<evidence type="ECO:0000256" key="3">
    <source>
        <dbReference type="ARBA" id="ARBA00022519"/>
    </source>
</evidence>
<feature type="domain" description="Sulfatase N-terminal" evidence="9">
    <location>
        <begin position="234"/>
        <end position="524"/>
    </location>
</feature>
<keyword evidence="7 8" id="KW-0472">Membrane</keyword>
<comment type="subcellular location">
    <subcellularLocation>
        <location evidence="1">Cell inner membrane</location>
        <topology evidence="1">Multi-pass membrane protein</topology>
    </subcellularLocation>
</comment>
<keyword evidence="12" id="KW-1185">Reference proteome</keyword>
<protein>
    <submittedName>
        <fullName evidence="11">Lipid A ethanolaminephosphotransferase</fullName>
    </submittedName>
</protein>
<evidence type="ECO:0000259" key="10">
    <source>
        <dbReference type="Pfam" id="PF08019"/>
    </source>
</evidence>
<dbReference type="InterPro" id="IPR058130">
    <property type="entry name" value="PEA_transf_C"/>
</dbReference>
<feature type="domain" description="Phosphoethanolamine transferase N-terminal" evidence="10">
    <location>
        <begin position="55"/>
        <end position="206"/>
    </location>
</feature>
<dbReference type="GO" id="GO:0009244">
    <property type="term" value="P:lipopolysaccharide core region biosynthetic process"/>
    <property type="evidence" value="ECO:0007669"/>
    <property type="project" value="TreeGrafter"/>
</dbReference>
<dbReference type="NCBIfam" id="NF028537">
    <property type="entry name" value="P_eth_NH2_trans"/>
    <property type="match status" value="1"/>
</dbReference>
<dbReference type="PANTHER" id="PTHR30443">
    <property type="entry name" value="INNER MEMBRANE PROTEIN"/>
    <property type="match status" value="1"/>
</dbReference>
<gene>
    <name evidence="11" type="ORF">C8D90_101175</name>
</gene>
<keyword evidence="2" id="KW-1003">Cell membrane</keyword>
<dbReference type="InterPro" id="IPR040423">
    <property type="entry name" value="PEA_transferase"/>
</dbReference>
<accession>A0A370R2S1</accession>
<dbReference type="GO" id="GO:0005886">
    <property type="term" value="C:plasma membrane"/>
    <property type="evidence" value="ECO:0007669"/>
    <property type="project" value="UniProtKB-SubCell"/>
</dbReference>
<comment type="caution">
    <text evidence="11">The sequence shown here is derived from an EMBL/GenBank/DDBJ whole genome shotgun (WGS) entry which is preliminary data.</text>
</comment>
<dbReference type="OrthoDB" id="9786870at2"/>
<dbReference type="Proteomes" id="UP000254848">
    <property type="component" value="Unassembled WGS sequence"/>
</dbReference>
<evidence type="ECO:0000256" key="4">
    <source>
        <dbReference type="ARBA" id="ARBA00022679"/>
    </source>
</evidence>
<dbReference type="AlphaFoldDB" id="A0A370R2S1"/>
<evidence type="ECO:0000256" key="2">
    <source>
        <dbReference type="ARBA" id="ARBA00022475"/>
    </source>
</evidence>
<keyword evidence="3" id="KW-0997">Cell inner membrane</keyword>